<evidence type="ECO:0000313" key="2">
    <source>
        <dbReference type="Proteomes" id="UP000490535"/>
    </source>
</evidence>
<gene>
    <name evidence="1" type="ORF">GAK29_04905</name>
</gene>
<dbReference type="Proteomes" id="UP000490535">
    <property type="component" value="Unassembled WGS sequence"/>
</dbReference>
<accession>A0A833UI32</accession>
<evidence type="ECO:0000313" key="1">
    <source>
        <dbReference type="EMBL" id="KAF1011981.1"/>
    </source>
</evidence>
<name>A0A833UI32_ACIBZ</name>
<proteinExistence type="predicted"/>
<organism evidence="1 2">
    <name type="scientific">Acinetobacter bereziniae</name>
    <name type="common">Acinetobacter genomosp. 10</name>
    <dbReference type="NCBI Taxonomy" id="106648"/>
    <lineage>
        <taxon>Bacteria</taxon>
        <taxon>Pseudomonadati</taxon>
        <taxon>Pseudomonadota</taxon>
        <taxon>Gammaproteobacteria</taxon>
        <taxon>Moraxellales</taxon>
        <taxon>Moraxellaceae</taxon>
        <taxon>Acinetobacter</taxon>
    </lineage>
</organism>
<reference evidence="2" key="1">
    <citation type="journal article" date="2020" name="MBio">
        <title>Horizontal gene transfer to a defensive symbiont with a reduced genome amongst a multipartite beetle microbiome.</title>
        <authorList>
            <person name="Waterworth S.C."/>
            <person name="Florez L.V."/>
            <person name="Rees E.R."/>
            <person name="Hertweck C."/>
            <person name="Kaltenpoth M."/>
            <person name="Kwan J.C."/>
        </authorList>
    </citation>
    <scope>NUCLEOTIDE SEQUENCE [LARGE SCALE GENOMIC DNA]</scope>
</reference>
<dbReference type="AlphaFoldDB" id="A0A833UI32"/>
<comment type="caution">
    <text evidence="1">The sequence shown here is derived from an EMBL/GenBank/DDBJ whole genome shotgun (WGS) entry which is preliminary data.</text>
</comment>
<protein>
    <submittedName>
        <fullName evidence="1">Uncharacterized protein</fullName>
    </submittedName>
</protein>
<sequence length="62" mass="7580">MEFTLKELNQIYLFLLNRPEDSAVKLMKKIESKYQFCWMCQELVLPEKFEAHEQAHLKRFSK</sequence>
<dbReference type="EMBL" id="WNDP01000275">
    <property type="protein sequence ID" value="KAF1011981.1"/>
    <property type="molecule type" value="Genomic_DNA"/>
</dbReference>